<dbReference type="AlphaFoldDB" id="F0JDW5"/>
<reference evidence="1 2" key="1">
    <citation type="journal article" date="2011" name="J. Bacteriol.">
        <title>Genome sequence of the mercury-methylating strain Desulfovibrio desulfuricans ND132.</title>
        <authorList>
            <person name="Brown S.D."/>
            <person name="Gilmour C.C."/>
            <person name="Kucken A.M."/>
            <person name="Wall J.D."/>
            <person name="Elias D.A."/>
            <person name="Brandt C.C."/>
            <person name="Podar M."/>
            <person name="Chertkov O."/>
            <person name="Held B."/>
            <person name="Bruce D.C."/>
            <person name="Detter J.C."/>
            <person name="Tapia R."/>
            <person name="Han C.S."/>
            <person name="Goodwin L.A."/>
            <person name="Cheng J.F."/>
            <person name="Pitluck S."/>
            <person name="Woyke T."/>
            <person name="Mikhailova N."/>
            <person name="Ivanova N.N."/>
            <person name="Han J."/>
            <person name="Lucas S."/>
            <person name="Lapidus A.L."/>
            <person name="Land M.L."/>
            <person name="Hauser L.J."/>
            <person name="Palumbo A.V."/>
        </authorList>
    </citation>
    <scope>NUCLEOTIDE SEQUENCE [LARGE SCALE GENOMIC DNA]</scope>
    <source>
        <strain evidence="1 2">ND132</strain>
    </source>
</reference>
<dbReference type="Proteomes" id="UP000007845">
    <property type="component" value="Chromosome"/>
</dbReference>
<accession>F0JDW5</accession>
<organism evidence="1 2">
    <name type="scientific">Pseudodesulfovibrio mercurii</name>
    <dbReference type="NCBI Taxonomy" id="641491"/>
    <lineage>
        <taxon>Bacteria</taxon>
        <taxon>Pseudomonadati</taxon>
        <taxon>Thermodesulfobacteriota</taxon>
        <taxon>Desulfovibrionia</taxon>
        <taxon>Desulfovibrionales</taxon>
        <taxon>Desulfovibrionaceae</taxon>
    </lineage>
</organism>
<keyword evidence="2" id="KW-1185">Reference proteome</keyword>
<gene>
    <name evidence="1" type="ORF">DND132_0187</name>
</gene>
<evidence type="ECO:0008006" key="3">
    <source>
        <dbReference type="Google" id="ProtNLM"/>
    </source>
</evidence>
<evidence type="ECO:0000313" key="1">
    <source>
        <dbReference type="EMBL" id="EGB13405.1"/>
    </source>
</evidence>
<dbReference type="RefSeq" id="WP_014320833.1">
    <property type="nucleotide sequence ID" value="NC_016803.1"/>
</dbReference>
<proteinExistence type="predicted"/>
<sequence>MQSNLLIMHIGLHKTGTTALQEFLSLNRDQLARHGIVYGTKNHLLSECWPSDDDSDSLVAERWENTRQAIASATSETVLVSNESLSTRLYGNPARIDQIRQYVGSPRIKVILYLRRQDTHLESMYRQAIRGGKRVIPFGTSAIDELFHPNYYDYETMVDFFAEQFGKENIIVRCYDKKAFVGGNLFTDFADALGIQWDDSFKSPPRGVNTSMDARLMEFMLRANATLPEEGGQLREFKELIDVVEKLHFTPPENKLLTPRQRIEFLRSCEAGNNAVAVKYLGKDGPLFSPPTEAQLSPPEQLTFEDLYDLILRLNDCWCDGLGAVPFPVYNYLKMQHLKRKIRHAPPLKKGLLSLQLALHGLLHGIKLYVVPTRWPGKSLKKTIMRYITKDIILTNRKKG</sequence>
<dbReference type="eggNOG" id="COG1874">
    <property type="taxonomic scope" value="Bacteria"/>
</dbReference>
<dbReference type="InterPro" id="IPR027417">
    <property type="entry name" value="P-loop_NTPase"/>
</dbReference>
<dbReference type="HOGENOM" id="CLU_688354_0_0_7"/>
<dbReference type="STRING" id="641491.DND132_0187"/>
<protein>
    <recommendedName>
        <fullName evidence="3">Sulfotransferase family protein</fullName>
    </recommendedName>
</protein>
<dbReference type="OrthoDB" id="5459800at2"/>
<evidence type="ECO:0000313" key="2">
    <source>
        <dbReference type="Proteomes" id="UP000007845"/>
    </source>
</evidence>
<dbReference type="EMBL" id="CP003220">
    <property type="protein sequence ID" value="EGB13405.1"/>
    <property type="molecule type" value="Genomic_DNA"/>
</dbReference>
<dbReference type="Gene3D" id="3.40.50.300">
    <property type="entry name" value="P-loop containing nucleotide triphosphate hydrolases"/>
    <property type="match status" value="1"/>
</dbReference>
<name>F0JDW5_9BACT</name>
<dbReference type="KEGG" id="ddn:DND132_0187"/>
<dbReference type="SUPFAM" id="SSF52540">
    <property type="entry name" value="P-loop containing nucleoside triphosphate hydrolases"/>
    <property type="match status" value="1"/>
</dbReference>